<protein>
    <recommendedName>
        <fullName evidence="1">4Fe-4S ferredoxin-type domain-containing protein</fullName>
    </recommendedName>
</protein>
<accession>A0A0F9RSU9</accession>
<dbReference type="InterPro" id="IPR017900">
    <property type="entry name" value="4Fe4S_Fe_S_CS"/>
</dbReference>
<dbReference type="PROSITE" id="PS51379">
    <property type="entry name" value="4FE4S_FER_2"/>
    <property type="match status" value="1"/>
</dbReference>
<comment type="caution">
    <text evidence="2">The sequence shown here is derived from an EMBL/GenBank/DDBJ whole genome shotgun (WGS) entry which is preliminary data.</text>
</comment>
<proteinExistence type="predicted"/>
<dbReference type="InterPro" id="IPR017896">
    <property type="entry name" value="4Fe4S_Fe-S-bd"/>
</dbReference>
<dbReference type="Gene3D" id="1.10.1060.10">
    <property type="entry name" value="Alpha-helical ferredoxin"/>
    <property type="match status" value="1"/>
</dbReference>
<feature type="domain" description="4Fe-4S ferredoxin-type" evidence="1">
    <location>
        <begin position="266"/>
        <end position="296"/>
    </location>
</feature>
<name>A0A0F9RSU9_9ZZZZ</name>
<dbReference type="SUPFAM" id="SSF46548">
    <property type="entry name" value="alpha-helical ferredoxin"/>
    <property type="match status" value="1"/>
</dbReference>
<dbReference type="AlphaFoldDB" id="A0A0F9RSU9"/>
<dbReference type="PROSITE" id="PS00198">
    <property type="entry name" value="4FE4S_FER_1"/>
    <property type="match status" value="1"/>
</dbReference>
<evidence type="ECO:0000259" key="1">
    <source>
        <dbReference type="PROSITE" id="PS51379"/>
    </source>
</evidence>
<dbReference type="Pfam" id="PF00037">
    <property type="entry name" value="Fer4"/>
    <property type="match status" value="1"/>
</dbReference>
<dbReference type="InterPro" id="IPR009051">
    <property type="entry name" value="Helical_ferredxn"/>
</dbReference>
<reference evidence="2" key="1">
    <citation type="journal article" date="2015" name="Nature">
        <title>Complex archaea that bridge the gap between prokaryotes and eukaryotes.</title>
        <authorList>
            <person name="Spang A."/>
            <person name="Saw J.H."/>
            <person name="Jorgensen S.L."/>
            <person name="Zaremba-Niedzwiedzka K."/>
            <person name="Martijn J."/>
            <person name="Lind A.E."/>
            <person name="van Eijk R."/>
            <person name="Schleper C."/>
            <person name="Guy L."/>
            <person name="Ettema T.J."/>
        </authorList>
    </citation>
    <scope>NUCLEOTIDE SEQUENCE</scope>
</reference>
<organism evidence="2">
    <name type="scientific">marine sediment metagenome</name>
    <dbReference type="NCBI Taxonomy" id="412755"/>
    <lineage>
        <taxon>unclassified sequences</taxon>
        <taxon>metagenomes</taxon>
        <taxon>ecological metagenomes</taxon>
    </lineage>
</organism>
<evidence type="ECO:0000313" key="2">
    <source>
        <dbReference type="EMBL" id="KKN57799.1"/>
    </source>
</evidence>
<gene>
    <name evidence="2" type="ORF">LCGC14_0558580</name>
</gene>
<sequence length="336" mass="38041">MGIEAENKEIENSIRELANKLLEENQVDVIVGYSEGTVPLSSTPIIIRKKEDVDKLIWNNLCYVNLAKYLVPLMPQLCDAEGKPLKIGIVAKGCVGRAVNLLAVEKQINLENNKMIGFNCNGIINRSRIDLDIGEKEILEVSISGNDIIVKGRDWNKKFPYDEYINELCKVCQVKSPSSTTETCVGECHEVESINDEFTDIEDFESKTTEEKWAYIKEALEPCTRCYACREACPMCYCSLCFVDQNKPVWFGKTTQFPDILVYHLIRAFHMAGRCVACGACSSVCPVGIDLNMITRKLEKIVKTRYDFTSGLDAETLPPMMNFKMEDTEEFMLEED</sequence>
<dbReference type="GO" id="GO:0051536">
    <property type="term" value="F:iron-sulfur cluster binding"/>
    <property type="evidence" value="ECO:0007669"/>
    <property type="project" value="InterPro"/>
</dbReference>
<dbReference type="EMBL" id="LAZR01000788">
    <property type="protein sequence ID" value="KKN57799.1"/>
    <property type="molecule type" value="Genomic_DNA"/>
</dbReference>